<evidence type="ECO:0000256" key="5">
    <source>
        <dbReference type="ARBA" id="ARBA00022448"/>
    </source>
</evidence>
<dbReference type="InterPro" id="IPR007266">
    <property type="entry name" value="Ero1"/>
</dbReference>
<proteinExistence type="inferred from homology"/>
<evidence type="ECO:0000256" key="9">
    <source>
        <dbReference type="ARBA" id="ARBA00022827"/>
    </source>
</evidence>
<protein>
    <submittedName>
        <fullName evidence="16">Uncharacterized protein</fullName>
    </submittedName>
</protein>
<evidence type="ECO:0000313" key="16">
    <source>
        <dbReference type="EMBL" id="VDN30553.1"/>
    </source>
</evidence>
<dbReference type="OrthoDB" id="269384at2759"/>
<dbReference type="GO" id="GO:0071949">
    <property type="term" value="F:FAD binding"/>
    <property type="evidence" value="ECO:0007669"/>
    <property type="project" value="InterPro"/>
</dbReference>
<evidence type="ECO:0000256" key="2">
    <source>
        <dbReference type="ARBA" id="ARBA00004367"/>
    </source>
</evidence>
<comment type="subunit">
    <text evidence="4">May function both as a monomer and a homodimer.</text>
</comment>
<gene>
    <name evidence="16" type="ORF">DILT_LOCUS15558</name>
</gene>
<evidence type="ECO:0000256" key="11">
    <source>
        <dbReference type="ARBA" id="ARBA00023002"/>
    </source>
</evidence>
<evidence type="ECO:0000256" key="13">
    <source>
        <dbReference type="ARBA" id="ARBA00023157"/>
    </source>
</evidence>
<evidence type="ECO:0000256" key="3">
    <source>
        <dbReference type="ARBA" id="ARBA00008277"/>
    </source>
</evidence>
<dbReference type="PANTHER" id="PTHR12613">
    <property type="entry name" value="ERO1-RELATED"/>
    <property type="match status" value="1"/>
</dbReference>
<dbReference type="GO" id="GO:0015035">
    <property type="term" value="F:protein-disulfide reductase activity"/>
    <property type="evidence" value="ECO:0007669"/>
    <property type="project" value="InterPro"/>
</dbReference>
<accession>A0A3P7N1Z9</accession>
<dbReference type="GO" id="GO:0005789">
    <property type="term" value="C:endoplasmic reticulum membrane"/>
    <property type="evidence" value="ECO:0007669"/>
    <property type="project" value="UniProtKB-SubCell"/>
</dbReference>
<comment type="subcellular location">
    <subcellularLocation>
        <location evidence="2">Endoplasmic reticulum membrane</location>
        <topology evidence="2">Peripheral membrane protein</topology>
        <orientation evidence="2">Lumenal side</orientation>
    </subcellularLocation>
</comment>
<evidence type="ECO:0000256" key="8">
    <source>
        <dbReference type="ARBA" id="ARBA00022824"/>
    </source>
</evidence>
<evidence type="ECO:0000256" key="6">
    <source>
        <dbReference type="ARBA" id="ARBA00022630"/>
    </source>
</evidence>
<dbReference type="EMBL" id="UYRU01079886">
    <property type="protein sequence ID" value="VDN30553.1"/>
    <property type="molecule type" value="Genomic_DNA"/>
</dbReference>
<keyword evidence="11" id="KW-0560">Oxidoreductase</keyword>
<reference evidence="16 17" key="1">
    <citation type="submission" date="2018-11" db="EMBL/GenBank/DDBJ databases">
        <authorList>
            <consortium name="Pathogen Informatics"/>
        </authorList>
    </citation>
    <scope>NUCLEOTIDE SEQUENCE [LARGE SCALE GENOMIC DNA]</scope>
</reference>
<name>A0A3P7N1Z9_DIBLA</name>
<dbReference type="Proteomes" id="UP000281553">
    <property type="component" value="Unassembled WGS sequence"/>
</dbReference>
<keyword evidence="13" id="KW-1015">Disulfide bond</keyword>
<dbReference type="GO" id="GO:0016972">
    <property type="term" value="F:thiol oxidase activity"/>
    <property type="evidence" value="ECO:0007669"/>
    <property type="project" value="InterPro"/>
</dbReference>
<dbReference type="AlphaFoldDB" id="A0A3P7N1Z9"/>
<evidence type="ECO:0000256" key="10">
    <source>
        <dbReference type="ARBA" id="ARBA00022982"/>
    </source>
</evidence>
<organism evidence="16 17">
    <name type="scientific">Dibothriocephalus latus</name>
    <name type="common">Fish tapeworm</name>
    <name type="synonym">Diphyllobothrium latum</name>
    <dbReference type="NCBI Taxonomy" id="60516"/>
    <lineage>
        <taxon>Eukaryota</taxon>
        <taxon>Metazoa</taxon>
        <taxon>Spiralia</taxon>
        <taxon>Lophotrochozoa</taxon>
        <taxon>Platyhelminthes</taxon>
        <taxon>Cestoda</taxon>
        <taxon>Eucestoda</taxon>
        <taxon>Diphyllobothriidea</taxon>
        <taxon>Diphyllobothriidae</taxon>
        <taxon>Dibothriocephalus</taxon>
    </lineage>
</organism>
<keyword evidence="17" id="KW-1185">Reference proteome</keyword>
<keyword evidence="15" id="KW-0676">Redox-active center</keyword>
<dbReference type="PANTHER" id="PTHR12613:SF0">
    <property type="entry name" value="ERO1-LIKE PROTEIN"/>
    <property type="match status" value="1"/>
</dbReference>
<sequence>MQLGARTTDPGSATANSGVLSIFGRYKCMYPQTCNPARFTACCFDLALVRSSTVSSEDPLSRADKMVDWVCFVAANRAFQARFDLFVNFSPIRANGHVFDETKLFPDAAEDMLQLKTQFRQHFYNISRIMDCVHCEKCKLWGKIQTQGMGTALKILFSGDIYERSADNVIRRRPDFHLRRSDIVSLFLAFGK</sequence>
<evidence type="ECO:0000313" key="17">
    <source>
        <dbReference type="Proteomes" id="UP000281553"/>
    </source>
</evidence>
<keyword evidence="7" id="KW-0732">Signal</keyword>
<keyword evidence="14" id="KW-0325">Glycoprotein</keyword>
<evidence type="ECO:0000256" key="12">
    <source>
        <dbReference type="ARBA" id="ARBA00023136"/>
    </source>
</evidence>
<keyword evidence="12" id="KW-0472">Membrane</keyword>
<comment type="cofactor">
    <cofactor evidence="1">
        <name>FAD</name>
        <dbReference type="ChEBI" id="CHEBI:57692"/>
    </cofactor>
</comment>
<keyword evidence="10" id="KW-0249">Electron transport</keyword>
<dbReference type="SUPFAM" id="SSF110019">
    <property type="entry name" value="ERO1-like"/>
    <property type="match status" value="1"/>
</dbReference>
<evidence type="ECO:0000256" key="4">
    <source>
        <dbReference type="ARBA" id="ARBA00011802"/>
    </source>
</evidence>
<dbReference type="GO" id="GO:0034975">
    <property type="term" value="P:protein folding in endoplasmic reticulum"/>
    <property type="evidence" value="ECO:0007669"/>
    <property type="project" value="InterPro"/>
</dbReference>
<evidence type="ECO:0000256" key="1">
    <source>
        <dbReference type="ARBA" id="ARBA00001974"/>
    </source>
</evidence>
<keyword evidence="8" id="KW-0256">Endoplasmic reticulum</keyword>
<evidence type="ECO:0000256" key="7">
    <source>
        <dbReference type="ARBA" id="ARBA00022729"/>
    </source>
</evidence>
<keyword evidence="9" id="KW-0274">FAD</keyword>
<dbReference type="InterPro" id="IPR037192">
    <property type="entry name" value="ERO1-like_sf"/>
</dbReference>
<evidence type="ECO:0000256" key="15">
    <source>
        <dbReference type="ARBA" id="ARBA00023284"/>
    </source>
</evidence>
<comment type="similarity">
    <text evidence="3">Belongs to the EROs family.</text>
</comment>
<keyword evidence="6" id="KW-0285">Flavoprotein</keyword>
<evidence type="ECO:0000256" key="14">
    <source>
        <dbReference type="ARBA" id="ARBA00023180"/>
    </source>
</evidence>
<keyword evidence="5" id="KW-0813">Transport</keyword>
<dbReference type="Pfam" id="PF04137">
    <property type="entry name" value="ERO1"/>
    <property type="match status" value="1"/>
</dbReference>